<dbReference type="Pfam" id="PF00169">
    <property type="entry name" value="PH"/>
    <property type="match status" value="2"/>
</dbReference>
<dbReference type="PANTHER" id="PTHR46515:SF1">
    <property type="entry name" value="TATA ELEMENT MODULATORY FACTOR"/>
    <property type="match status" value="1"/>
</dbReference>
<dbReference type="Proteomes" id="UP000241769">
    <property type="component" value="Unassembled WGS sequence"/>
</dbReference>
<dbReference type="SMART" id="SM00233">
    <property type="entry name" value="PH"/>
    <property type="match status" value="2"/>
</dbReference>
<dbReference type="Pfam" id="PF12329">
    <property type="entry name" value="TMF_DNA_bd"/>
    <property type="match status" value="1"/>
</dbReference>
<protein>
    <recommendedName>
        <fullName evidence="6">PH domain-containing protein</fullName>
    </recommendedName>
</protein>
<dbReference type="InterPro" id="IPR001849">
    <property type="entry name" value="PH_domain"/>
</dbReference>
<feature type="domain" description="PH" evidence="6">
    <location>
        <begin position="860"/>
        <end position="961"/>
    </location>
</feature>
<dbReference type="Gene3D" id="2.30.29.30">
    <property type="entry name" value="Pleckstrin-homology domain (PH domain)/Phosphotyrosine-binding domain (PTB)"/>
    <property type="match status" value="2"/>
</dbReference>
<dbReference type="InterPro" id="IPR022091">
    <property type="entry name" value="TMF_TATA-bd"/>
</dbReference>
<evidence type="ECO:0000313" key="8">
    <source>
        <dbReference type="Proteomes" id="UP000241769"/>
    </source>
</evidence>
<keyword evidence="2" id="KW-0333">Golgi apparatus</keyword>
<reference evidence="7 8" key="1">
    <citation type="journal article" date="2018" name="Genome Biol. Evol.">
        <title>Multiple Roots of Fruiting Body Formation in Amoebozoa.</title>
        <authorList>
            <person name="Hillmann F."/>
            <person name="Forbes G."/>
            <person name="Novohradska S."/>
            <person name="Ferling I."/>
            <person name="Riege K."/>
            <person name="Groth M."/>
            <person name="Westermann M."/>
            <person name="Marz M."/>
            <person name="Spaller T."/>
            <person name="Winckler T."/>
            <person name="Schaap P."/>
            <person name="Glockner G."/>
        </authorList>
    </citation>
    <scope>NUCLEOTIDE SEQUENCE [LARGE SCALE GENOMIC DNA]</scope>
    <source>
        <strain evidence="7 8">Jena</strain>
    </source>
</reference>
<feature type="compositionally biased region" description="Low complexity" evidence="5">
    <location>
        <begin position="66"/>
        <end position="79"/>
    </location>
</feature>
<dbReference type="SUPFAM" id="SSF50729">
    <property type="entry name" value="PH domain-like"/>
    <property type="match status" value="2"/>
</dbReference>
<evidence type="ECO:0000259" key="6">
    <source>
        <dbReference type="PROSITE" id="PS50003"/>
    </source>
</evidence>
<sequence>MNLGGWGQLKQLATAALKDDVKEEPQENPMELLKAEFSIRIARLEERLKTITKERDELKKEKEEAAQQPQAPVQAAVAERTVESARPTAEHLDTIRQLTEEGEKLSKKQLLQESHIKKLRKEKEEAENTIKMLTDRSTNSESLLESKIIRIKELEMQVKKQAEQIAENGARTVQQLREVEENTRKECMKMLQENTQEGESTKSSMSQTITQLRNQILILQEKAGNSEDQHLNDVVGYKQRAEEAEMRNQELIQSIPEATRQLTQQIQNLNMSINEERSSWEKIEDSLNSRLNHAEIRLREALDREKEALHANSEANLQFKMLSAEEDAKGYEQRLDDSQKQIEHLLGQLQHFKVQVSEAQSQLKVAEKKHQEELKKVSHHAEMLKEQLSAAQMRLNELSDRQKDPATPTPTPEPHISRQNSSVELQQFGLHFQSTNYNSLPLEKMNVFTKQKEGELLAVQAQKNALEQEKQLLQDELVRLTSQNETLKRESEELRETRNKLEDLGRRYDTALVLIGEKEEEVEEKRADIVDMKALYKGQITELLEQIDRLNRSAMGLLDRLRDRDSSAPSIRIISDTGPQKDITPEPSATKPLKESRKERRLREQQEREDEIERHLQEQEDLNEKARATEAERLHNEYREKKIKQDEVDLARFEQERRMLREEQQKIEEEKTKIELQMETDSRKAMQEEEEKTMAELKKRERQIEEQVKIMERQRLEEEAKMLAEMSHQRMDRQEQVKNKRGILWKQGHWWKSWQQRYFEIDGDTMSYYVEPDKLVMKGSFPLKGSTVSIVDDTEDRTFCFRIDTTINKSFLISAESTRERQEWMDAVKFGSHGFLVDQFMEDEKFIRRHRATINSEITRIARRGYLEERSTLGMWTKRYFVLHSNPSTDSIIVFDDESMISRRGEIKVEGAVVERSEIAGKVCCLVIRMRRPPEETVVWLSAQTEEERTDWIDAITIAQIAIHKEKVFVNMFMS</sequence>
<dbReference type="PANTHER" id="PTHR46515">
    <property type="entry name" value="TATA ELEMENT MODULATORY FACTOR TMF1"/>
    <property type="match status" value="1"/>
</dbReference>
<dbReference type="EMBL" id="MDYQ01000011">
    <property type="protein sequence ID" value="PRP88351.1"/>
    <property type="molecule type" value="Genomic_DNA"/>
</dbReference>
<feature type="compositionally biased region" description="Basic and acidic residues" evidence="5">
    <location>
        <begin position="592"/>
        <end position="626"/>
    </location>
</feature>
<evidence type="ECO:0000256" key="1">
    <source>
        <dbReference type="ARBA" id="ARBA00004555"/>
    </source>
</evidence>
<proteinExistence type="predicted"/>
<feature type="coiled-coil region" evidence="4">
    <location>
        <begin position="109"/>
        <end position="401"/>
    </location>
</feature>
<dbReference type="InterPro" id="IPR022092">
    <property type="entry name" value="TMF_DNA-bd"/>
</dbReference>
<dbReference type="PROSITE" id="PS50003">
    <property type="entry name" value="PH_DOMAIN"/>
    <property type="match status" value="2"/>
</dbReference>
<evidence type="ECO:0000256" key="3">
    <source>
        <dbReference type="ARBA" id="ARBA00023054"/>
    </source>
</evidence>
<dbReference type="GO" id="GO:0005794">
    <property type="term" value="C:Golgi apparatus"/>
    <property type="evidence" value="ECO:0007669"/>
    <property type="project" value="UniProtKB-SubCell"/>
</dbReference>
<dbReference type="InterPro" id="IPR011993">
    <property type="entry name" value="PH-like_dom_sf"/>
</dbReference>
<dbReference type="STRING" id="1890364.A0A2P6NWM3"/>
<evidence type="ECO:0000256" key="5">
    <source>
        <dbReference type="SAM" id="MobiDB-lite"/>
    </source>
</evidence>
<feature type="region of interest" description="Disordered" evidence="5">
    <location>
        <begin position="569"/>
        <end position="626"/>
    </location>
</feature>
<feature type="compositionally biased region" description="Basic and acidic residues" evidence="5">
    <location>
        <begin position="55"/>
        <end position="65"/>
    </location>
</feature>
<dbReference type="AlphaFoldDB" id="A0A2P6NWM3"/>
<accession>A0A2P6NWM3</accession>
<organism evidence="7 8">
    <name type="scientific">Planoprotostelium fungivorum</name>
    <dbReference type="NCBI Taxonomy" id="1890364"/>
    <lineage>
        <taxon>Eukaryota</taxon>
        <taxon>Amoebozoa</taxon>
        <taxon>Evosea</taxon>
        <taxon>Variosea</taxon>
        <taxon>Cavosteliida</taxon>
        <taxon>Cavosteliaceae</taxon>
        <taxon>Planoprotostelium</taxon>
    </lineage>
</organism>
<evidence type="ECO:0000313" key="7">
    <source>
        <dbReference type="EMBL" id="PRP88351.1"/>
    </source>
</evidence>
<feature type="coiled-coil region" evidence="4">
    <location>
        <begin position="449"/>
        <end position="560"/>
    </location>
</feature>
<feature type="domain" description="PH" evidence="6">
    <location>
        <begin position="737"/>
        <end position="833"/>
    </location>
</feature>
<dbReference type="CDD" id="cd00821">
    <property type="entry name" value="PH"/>
    <property type="match status" value="2"/>
</dbReference>
<dbReference type="InterPro" id="IPR052602">
    <property type="entry name" value="Growth_transcription_reg"/>
</dbReference>
<evidence type="ECO:0000256" key="4">
    <source>
        <dbReference type="SAM" id="Coils"/>
    </source>
</evidence>
<name>A0A2P6NWM3_9EUKA</name>
<comment type="caution">
    <text evidence="7">The sequence shown here is derived from an EMBL/GenBank/DDBJ whole genome shotgun (WGS) entry which is preliminary data.</text>
</comment>
<feature type="region of interest" description="Disordered" evidence="5">
    <location>
        <begin position="55"/>
        <end position="87"/>
    </location>
</feature>
<gene>
    <name evidence="7" type="ORF">PROFUN_03265</name>
</gene>
<dbReference type="GO" id="GO:0005783">
    <property type="term" value="C:endoplasmic reticulum"/>
    <property type="evidence" value="ECO:0007669"/>
    <property type="project" value="TreeGrafter"/>
</dbReference>
<dbReference type="InParanoid" id="A0A2P6NWM3"/>
<comment type="subcellular location">
    <subcellularLocation>
        <location evidence="1">Golgi apparatus</location>
    </subcellularLocation>
</comment>
<keyword evidence="8" id="KW-1185">Reference proteome</keyword>
<dbReference type="FunCoup" id="A0A2P6NWM3">
    <property type="interactions" value="163"/>
</dbReference>
<dbReference type="Pfam" id="PF12325">
    <property type="entry name" value="TMF_TATA_bd"/>
    <property type="match status" value="1"/>
</dbReference>
<keyword evidence="3 4" id="KW-0175">Coiled coil</keyword>
<dbReference type="OrthoDB" id="74178at2759"/>
<evidence type="ECO:0000256" key="2">
    <source>
        <dbReference type="ARBA" id="ARBA00023034"/>
    </source>
</evidence>